<evidence type="ECO:0000313" key="1">
    <source>
        <dbReference type="EMBL" id="BAU28236.1"/>
    </source>
</evidence>
<dbReference type="KEGG" id="asoc:CB4_02410"/>
<reference evidence="1 2" key="1">
    <citation type="submission" date="2015-12" db="EMBL/GenBank/DDBJ databases">
        <title>Genome sequence of Aneurinibacillus soli.</title>
        <authorList>
            <person name="Lee J.S."/>
            <person name="Lee K.C."/>
            <person name="Kim K.K."/>
            <person name="Lee B.W."/>
        </authorList>
    </citation>
    <scope>NUCLEOTIDE SEQUENCE [LARGE SCALE GENOMIC DNA]</scope>
    <source>
        <strain evidence="1 2">CB4</strain>
    </source>
</reference>
<protein>
    <submittedName>
        <fullName evidence="1">Uncharacterized protein</fullName>
    </submittedName>
</protein>
<dbReference type="Proteomes" id="UP000217696">
    <property type="component" value="Chromosome"/>
</dbReference>
<name>A0A0U5BBF2_9BACL</name>
<dbReference type="RefSeq" id="WP_096466009.1">
    <property type="nucleotide sequence ID" value="NZ_AP017312.1"/>
</dbReference>
<proteinExistence type="predicted"/>
<sequence length="176" mass="20001">MAVDNCPQKESFDARLQAQKEAQEKFERQVEVDMQRIEKQMTDGMTRLETRMGALERKQEDSAIEVARQFAETSKQMIIMETRIKDVGEKVDSTSAQNFVLLQSMQEQLAANNEWLRTTVDRDKQVDNDLVQQGVESQRQQVKHFQDLSITMLAKLGAAGAAIAAAIAAAWQYFTK</sequence>
<evidence type="ECO:0000313" key="2">
    <source>
        <dbReference type="Proteomes" id="UP000217696"/>
    </source>
</evidence>
<accession>A0A0U5BBF2</accession>
<dbReference type="EMBL" id="AP017312">
    <property type="protein sequence ID" value="BAU28236.1"/>
    <property type="molecule type" value="Genomic_DNA"/>
</dbReference>
<organism evidence="1 2">
    <name type="scientific">Aneurinibacillus soli</name>
    <dbReference type="NCBI Taxonomy" id="1500254"/>
    <lineage>
        <taxon>Bacteria</taxon>
        <taxon>Bacillati</taxon>
        <taxon>Bacillota</taxon>
        <taxon>Bacilli</taxon>
        <taxon>Bacillales</taxon>
        <taxon>Paenibacillaceae</taxon>
        <taxon>Aneurinibacillus group</taxon>
        <taxon>Aneurinibacillus</taxon>
    </lineage>
</organism>
<gene>
    <name evidence="1" type="ORF">CB4_02410</name>
</gene>
<dbReference type="AlphaFoldDB" id="A0A0U5BBF2"/>
<keyword evidence="2" id="KW-1185">Reference proteome</keyword>